<dbReference type="EMBL" id="MU394318">
    <property type="protein sequence ID" value="KAI6086113.1"/>
    <property type="molecule type" value="Genomic_DNA"/>
</dbReference>
<evidence type="ECO:0000313" key="2">
    <source>
        <dbReference type="Proteomes" id="UP001497680"/>
    </source>
</evidence>
<sequence length="607" mass="65720">MSHTSIHTTTESTIDLLVDASLSYFIPLDTKFSAQDALNKNTKKSREPFGAVERRESLFFDESVDIYLVLKCPRVEEDVLRNSLRSLVISIEAQIVNGSSPDRESQPASEVVHTGTIDSSENPSTLVTLSEDENDEDEGGSQRYTIAVWKHTVLLSRPRMRLQSPSAVFAAAASLKPSDPSLSDASRDGYLLSGVASGLNLLESFGNDPAMNGVKPHLSALRVSRVAPITQQAKDLLRPIKSSPKLSLRIYPVAHSRLRFTHLNTVPPTATVLALLEVDFTPFFDCEITLDEISISVVDGIVEDLTSQAGMPLPVSCVAHDHVTFLYRISPAEADVISKNPIRDLSITVSATALLRPGTCHPRLSMSWGATVDFTVPVNPGYGSTMQPIQRMHRPSQLSIGGDSATSFVSPSVARPDALPSLEAAAAGTESVPDIGITMTFTGPSPNEKIYPGDEFVWNVFVVNRSQVPSAVPRKLAIVVIPKRRRNESRVNRPPSVSRVSESVHGQPQQLKTPRDRNVADAVLDENVVHAMQHSSIVDGAEVVCLSADVRVGPLAPGACHVAELRFLALKEGIVSVEAVRVIDLANSEHVDIRDLPTVVVESKPTS</sequence>
<name>A0ACC0D076_9PEZI</name>
<comment type="caution">
    <text evidence="1">The sequence shown here is derived from an EMBL/GenBank/DDBJ whole genome shotgun (WGS) entry which is preliminary data.</text>
</comment>
<accession>A0ACC0D076</accession>
<keyword evidence="2" id="KW-1185">Reference proteome</keyword>
<reference evidence="1 2" key="1">
    <citation type="journal article" date="2022" name="New Phytol.">
        <title>Ecological generalism drives hyperdiversity of secondary metabolite gene clusters in xylarialean endophytes.</title>
        <authorList>
            <person name="Franco M.E.E."/>
            <person name="Wisecaver J.H."/>
            <person name="Arnold A.E."/>
            <person name="Ju Y.M."/>
            <person name="Slot J.C."/>
            <person name="Ahrendt S."/>
            <person name="Moore L.P."/>
            <person name="Eastman K.E."/>
            <person name="Scott K."/>
            <person name="Konkel Z."/>
            <person name="Mondo S.J."/>
            <person name="Kuo A."/>
            <person name="Hayes R.D."/>
            <person name="Haridas S."/>
            <person name="Andreopoulos B."/>
            <person name="Riley R."/>
            <person name="LaButti K."/>
            <person name="Pangilinan J."/>
            <person name="Lipzen A."/>
            <person name="Amirebrahimi M."/>
            <person name="Yan J."/>
            <person name="Adam C."/>
            <person name="Keymanesh K."/>
            <person name="Ng V."/>
            <person name="Louie K."/>
            <person name="Northen T."/>
            <person name="Drula E."/>
            <person name="Henrissat B."/>
            <person name="Hsieh H.M."/>
            <person name="Youens-Clark K."/>
            <person name="Lutzoni F."/>
            <person name="Miadlikowska J."/>
            <person name="Eastwood D.C."/>
            <person name="Hamelin R.C."/>
            <person name="Grigoriev I.V."/>
            <person name="U'Ren J.M."/>
        </authorList>
    </citation>
    <scope>NUCLEOTIDE SEQUENCE [LARGE SCALE GENOMIC DNA]</scope>
    <source>
        <strain evidence="1 2">ER1909</strain>
    </source>
</reference>
<evidence type="ECO:0000313" key="1">
    <source>
        <dbReference type="EMBL" id="KAI6086113.1"/>
    </source>
</evidence>
<dbReference type="Proteomes" id="UP001497680">
    <property type="component" value="Unassembled WGS sequence"/>
</dbReference>
<proteinExistence type="predicted"/>
<protein>
    <submittedName>
        <fullName evidence="1">TRAPP trafficking subunit Trs65-domain-containing protein</fullName>
    </submittedName>
</protein>
<organism evidence="1 2">
    <name type="scientific">Hypoxylon rubiginosum</name>
    <dbReference type="NCBI Taxonomy" id="110542"/>
    <lineage>
        <taxon>Eukaryota</taxon>
        <taxon>Fungi</taxon>
        <taxon>Dikarya</taxon>
        <taxon>Ascomycota</taxon>
        <taxon>Pezizomycotina</taxon>
        <taxon>Sordariomycetes</taxon>
        <taxon>Xylariomycetidae</taxon>
        <taxon>Xylariales</taxon>
        <taxon>Hypoxylaceae</taxon>
        <taxon>Hypoxylon</taxon>
    </lineage>
</organism>
<gene>
    <name evidence="1" type="ORF">F4821DRAFT_238908</name>
</gene>